<keyword evidence="3" id="KW-0012">Acyltransferase</keyword>
<accession>C7XV28</accession>
<feature type="transmembrane region" description="Helical" evidence="1">
    <location>
        <begin position="67"/>
        <end position="89"/>
    </location>
</feature>
<dbReference type="PANTHER" id="PTHR37312">
    <property type="entry name" value="MEMBRANE-BOUND ACYLTRANSFERASE YKRP-RELATED"/>
    <property type="match status" value="1"/>
</dbReference>
<dbReference type="Pfam" id="PF01757">
    <property type="entry name" value="Acyl_transf_3"/>
    <property type="match status" value="1"/>
</dbReference>
<reference evidence="3 4" key="1">
    <citation type="submission" date="2009-06" db="EMBL/GenBank/DDBJ databases">
        <title>The Genome Sequence of Lactobacillus coleohominis strain 101-4-CHN.</title>
        <authorList>
            <consortium name="The Broad Institute Genome Sequencing Platform"/>
            <person name="Ward D."/>
            <person name="Young S.K."/>
            <person name="Zeng Q."/>
            <person name="Koehrsen M."/>
            <person name="Alvarado L."/>
            <person name="Berlin A."/>
            <person name="Borenstein D."/>
            <person name="Chen Z."/>
            <person name="Engels R."/>
            <person name="Freedman E."/>
            <person name="Gellesch M."/>
            <person name="Goldberg J."/>
            <person name="Griggs A."/>
            <person name="Gujja S."/>
            <person name="Heiman D."/>
            <person name="Hepburn T."/>
            <person name="Howarth C."/>
            <person name="Jen D."/>
            <person name="Larson L."/>
            <person name="Lewis B."/>
            <person name="Mehta T."/>
            <person name="Park D."/>
            <person name="Pearson M."/>
            <person name="Roberts A."/>
            <person name="Saif S."/>
            <person name="Shea T."/>
            <person name="Shenoy N."/>
            <person name="Sisk P."/>
            <person name="Stolte C."/>
            <person name="Sykes S."/>
            <person name="Walk T."/>
            <person name="White J."/>
            <person name="Yandava C."/>
            <person name="Liu Y."/>
            <person name="Xu Q."/>
            <person name="Lander E."/>
            <person name="Nusbaum C."/>
            <person name="Galagan J."/>
            <person name="Birren B."/>
        </authorList>
    </citation>
    <scope>NUCLEOTIDE SEQUENCE [LARGE SCALE GENOMIC DNA]</scope>
    <source>
        <strain evidence="3 4">101-4-CHN</strain>
    </source>
</reference>
<feature type="domain" description="Acyltransferase 3" evidence="2">
    <location>
        <begin position="8"/>
        <end position="322"/>
    </location>
</feature>
<feature type="transmembrane region" description="Helical" evidence="1">
    <location>
        <begin position="34"/>
        <end position="55"/>
    </location>
</feature>
<feature type="transmembrane region" description="Helical" evidence="1">
    <location>
        <begin position="188"/>
        <end position="204"/>
    </location>
</feature>
<organism evidence="3 4">
    <name type="scientific">Limosilactobacillus coleohominis 101-4-CHN</name>
    <dbReference type="NCBI Taxonomy" id="575594"/>
    <lineage>
        <taxon>Bacteria</taxon>
        <taxon>Bacillati</taxon>
        <taxon>Bacillota</taxon>
        <taxon>Bacilli</taxon>
        <taxon>Lactobacillales</taxon>
        <taxon>Lactobacillaceae</taxon>
        <taxon>Limosilactobacillus</taxon>
    </lineage>
</organism>
<evidence type="ECO:0000256" key="1">
    <source>
        <dbReference type="SAM" id="Phobius"/>
    </source>
</evidence>
<keyword evidence="1" id="KW-0812">Transmembrane</keyword>
<dbReference type="STRING" id="575594.HMPREF0501_00937"/>
<evidence type="ECO:0000313" key="3">
    <source>
        <dbReference type="EMBL" id="EEU30559.1"/>
    </source>
</evidence>
<keyword evidence="4" id="KW-1185">Reference proteome</keyword>
<protein>
    <submittedName>
        <fullName evidence="3">Acyltransferase</fullName>
    </submittedName>
</protein>
<proteinExistence type="predicted"/>
<dbReference type="AlphaFoldDB" id="C7XV28"/>
<keyword evidence="1" id="KW-0472">Membrane</keyword>
<sequence length="358" mass="41089">MRTKKRIEWIDLARGIAIVAVVIGHSLGKYFPGYFGNFIFAFHMPIFFVLSGYLYKNKSKRLLLKNSFLNLLIPYLTTIVIELVLLFFYKIFPNSIIAPSKTSSVKEFLISSIYASGGAVKVPYFNITLIPIGALWFLVAMFFATQIFNLVMTIPLKKSVELKRSIIFLALSFIGTYSARFIFLPFSIQPALLAQIFLYFGYLIKQYNVMKHIKLWMSMVMLVMWLVDARYNLFAFEGASANHIVFAIVIGCLSSLSVMIFCQKLGKTYHGSIINSVLIFWGRGSLLMLCFHLVDLDFVQIWPVVISILVPISYLLAIIVGMIYRVIFASFWTYLIPRLPILKNLYDNRSQPIKKIFQ</sequence>
<dbReference type="HOGENOM" id="CLU_023915_1_0_9"/>
<feature type="transmembrane region" description="Helical" evidence="1">
    <location>
        <begin position="273"/>
        <end position="294"/>
    </location>
</feature>
<feature type="transmembrane region" description="Helical" evidence="1">
    <location>
        <begin position="240"/>
        <end position="261"/>
    </location>
</feature>
<gene>
    <name evidence="3" type="ORF">HMPREF0501_00937</name>
</gene>
<dbReference type="PANTHER" id="PTHR37312:SF1">
    <property type="entry name" value="MEMBRANE-BOUND ACYLTRANSFERASE YKRP-RELATED"/>
    <property type="match status" value="1"/>
</dbReference>
<feature type="transmembrane region" description="Helical" evidence="1">
    <location>
        <begin position="165"/>
        <end position="182"/>
    </location>
</feature>
<evidence type="ECO:0000313" key="4">
    <source>
        <dbReference type="Proteomes" id="UP000003987"/>
    </source>
</evidence>
<evidence type="ECO:0000259" key="2">
    <source>
        <dbReference type="Pfam" id="PF01757"/>
    </source>
</evidence>
<name>C7XV28_9LACO</name>
<dbReference type="RefSeq" id="WP_006916758.1">
    <property type="nucleotide sequence ID" value="NZ_GG698803.1"/>
</dbReference>
<dbReference type="GO" id="GO:0016747">
    <property type="term" value="F:acyltransferase activity, transferring groups other than amino-acyl groups"/>
    <property type="evidence" value="ECO:0007669"/>
    <property type="project" value="InterPro"/>
</dbReference>
<keyword evidence="3" id="KW-0808">Transferase</keyword>
<feature type="transmembrane region" description="Helical" evidence="1">
    <location>
        <begin position="12"/>
        <end position="28"/>
    </location>
</feature>
<dbReference type="Proteomes" id="UP000003987">
    <property type="component" value="Unassembled WGS sequence"/>
</dbReference>
<dbReference type="InterPro" id="IPR002656">
    <property type="entry name" value="Acyl_transf_3_dom"/>
</dbReference>
<dbReference type="EMBL" id="GG698803">
    <property type="protein sequence ID" value="EEU30559.1"/>
    <property type="molecule type" value="Genomic_DNA"/>
</dbReference>
<keyword evidence="1" id="KW-1133">Transmembrane helix</keyword>
<feature type="transmembrane region" description="Helical" evidence="1">
    <location>
        <begin position="300"/>
        <end position="324"/>
    </location>
</feature>
<dbReference type="InterPro" id="IPR052734">
    <property type="entry name" value="Nod_factor_acetyltransferase"/>
</dbReference>
<feature type="transmembrane region" description="Helical" evidence="1">
    <location>
        <begin position="216"/>
        <end position="234"/>
    </location>
</feature>
<feature type="transmembrane region" description="Helical" evidence="1">
    <location>
        <begin position="124"/>
        <end position="144"/>
    </location>
</feature>
<dbReference type="OrthoDB" id="6623990at2"/>